<keyword evidence="2" id="KW-1185">Reference proteome</keyword>
<dbReference type="PANTHER" id="PTHR13318">
    <property type="entry name" value="PARTNER OF PAIRED, ISOFORM B-RELATED"/>
    <property type="match status" value="1"/>
</dbReference>
<comment type="caution">
    <text evidence="1">The sequence shown here is derived from an EMBL/GenBank/DDBJ whole genome shotgun (WGS) entry which is preliminary data.</text>
</comment>
<evidence type="ECO:0008006" key="3">
    <source>
        <dbReference type="Google" id="ProtNLM"/>
    </source>
</evidence>
<name>A0A8J5QMK6_9ASCO</name>
<dbReference type="AlphaFoldDB" id="A0A8J5QMK6"/>
<dbReference type="Proteomes" id="UP000694255">
    <property type="component" value="Unassembled WGS sequence"/>
</dbReference>
<evidence type="ECO:0000313" key="1">
    <source>
        <dbReference type="EMBL" id="KAG7664284.1"/>
    </source>
</evidence>
<evidence type="ECO:0000313" key="2">
    <source>
        <dbReference type="Proteomes" id="UP000694255"/>
    </source>
</evidence>
<dbReference type="EMBL" id="JAGSYN010000100">
    <property type="protein sequence ID" value="KAG7664284.1"/>
    <property type="molecule type" value="Genomic_DNA"/>
</dbReference>
<reference evidence="1 2" key="1">
    <citation type="journal article" date="2021" name="DNA Res.">
        <title>Genome analysis of Candida subhashii reveals its hybrid nature and dual mitochondrial genome conformations.</title>
        <authorList>
            <person name="Mixao V."/>
            <person name="Hegedusova E."/>
            <person name="Saus E."/>
            <person name="Pryszcz L.P."/>
            <person name="Cillingova A."/>
            <person name="Nosek J."/>
            <person name="Gabaldon T."/>
        </authorList>
    </citation>
    <scope>NUCLEOTIDE SEQUENCE [LARGE SCALE GENOMIC DNA]</scope>
    <source>
        <strain evidence="1 2">CBS 10753</strain>
    </source>
</reference>
<dbReference type="GO" id="GO:0031146">
    <property type="term" value="P:SCF-dependent proteasomal ubiquitin-dependent protein catabolic process"/>
    <property type="evidence" value="ECO:0007669"/>
    <property type="project" value="TreeGrafter"/>
</dbReference>
<organism evidence="1 2">
    <name type="scientific">[Candida] subhashii</name>
    <dbReference type="NCBI Taxonomy" id="561895"/>
    <lineage>
        <taxon>Eukaryota</taxon>
        <taxon>Fungi</taxon>
        <taxon>Dikarya</taxon>
        <taxon>Ascomycota</taxon>
        <taxon>Saccharomycotina</taxon>
        <taxon>Pichiomycetes</taxon>
        <taxon>Debaryomycetaceae</taxon>
        <taxon>Spathaspora</taxon>
    </lineage>
</organism>
<dbReference type="GeneID" id="73469000"/>
<dbReference type="OrthoDB" id="4024489at2759"/>
<dbReference type="PANTHER" id="PTHR13318:SF95">
    <property type="entry name" value="F-BOX PROTEIN YLR352W"/>
    <property type="match status" value="1"/>
</dbReference>
<sequence>MSDEILTKLSILPPEVTQIIVDYIPDHSQKFLLEIPFFRKYVLPKLFAKVIVERDGLDKIEDPFVSEDKECADYTPIAEEYDMKTIISFPNSISLIASIEKFQIFPKFIQFNNHFAFFEVLQKSPIMIEKAENIKIRMIRINHVVHRREDSWWSLINRISSLPYNITILELFAVPIDSVSFSPNLKELIYMGKIRDKKRVFESLVNITRLTLREIQINQDDLEALPDNLEYLNMFDLKINEEKLSLPKNLREFVVSISVEYSFEYREFSISMTDLLQLERFEVNCEEFKTLSNIKLPMSIQELVLNKCNNLFQLDGLEKYCNLRKLEWIGALLSPGFYLLNTFPENLESLIIDCDNLKNSEIIGVLVRSMPRHFFRTFGMFTFRIGKEFKLPKSLKTLSIKNCTYIQINCQELQLPPNLQSLTLSNLAGFVGSLENLKLPQSISFLDFRSMNIEFVDQVTFPIRLRGLLLDDNRLKRLGSTNLHQLEYFRSLNLTGNSFKSSDSFSSSLPSSMTLIRLCDGLNELNILPCNRMKTLDIPTSINRSSKLRLNDHLESLWIEHEFEFDDPGFRLPSRLRKINAFNLPRLQIDQTNWLENLPSNLQILRLVGNQNNEGQITENMKLVIFPNSLRLISLVNLNLSNENFHKFDFSKCDKLTTLEISTGLTPQIDLNTLPNSLIYLRLDHLKIRRFIGSFYRFPKLRELSLSFNRLTNYLQTNDFVVPHSIEAIHLRHSKVKSFKNWNVMDCNKLVNVDLSRNYYLDPTQIAVIAKELNKVSADFDGILVSDIIMNEELKVMQKNSPIRFNFQVGKNQTNEYSLIYSCVSGKTDIANESDYSDEEM</sequence>
<dbReference type="GO" id="GO:0019005">
    <property type="term" value="C:SCF ubiquitin ligase complex"/>
    <property type="evidence" value="ECO:0007669"/>
    <property type="project" value="TreeGrafter"/>
</dbReference>
<accession>A0A8J5QMK6</accession>
<dbReference type="RefSeq" id="XP_049264516.1">
    <property type="nucleotide sequence ID" value="XM_049405925.1"/>
</dbReference>
<proteinExistence type="predicted"/>
<protein>
    <recommendedName>
        <fullName evidence="3">L domain-like protein</fullName>
    </recommendedName>
</protein>
<gene>
    <name evidence="1" type="ORF">J8A68_002199</name>
</gene>